<evidence type="ECO:0000313" key="3">
    <source>
        <dbReference type="Proteomes" id="UP000297703"/>
    </source>
</evidence>
<gene>
    <name evidence="2" type="ORF">DR999_PMT17027</name>
    <name evidence="1" type="ORF">DR999_PMT22600</name>
</gene>
<dbReference type="EMBL" id="QXTE01000254">
    <property type="protein sequence ID" value="TFK00824.1"/>
    <property type="molecule type" value="Genomic_DNA"/>
</dbReference>
<protein>
    <submittedName>
        <fullName evidence="2">E3 ubiquitin-protein ligase RNF43</fullName>
    </submittedName>
    <submittedName>
        <fullName evidence="1">Thiosulfate sulfurtransferase</fullName>
    </submittedName>
</protein>
<dbReference type="AlphaFoldDB" id="A0A4D9DJ82"/>
<comment type="caution">
    <text evidence="1">The sequence shown here is derived from an EMBL/GenBank/DDBJ whole genome shotgun (WGS) entry which is preliminary data.</text>
</comment>
<proteinExistence type="predicted"/>
<dbReference type="EMBL" id="QXTE01001686">
    <property type="protein sequence ID" value="TFJ95729.1"/>
    <property type="molecule type" value="Genomic_DNA"/>
</dbReference>
<name>A0A4D9DJ82_9SAUR</name>
<evidence type="ECO:0000313" key="2">
    <source>
        <dbReference type="EMBL" id="TFK00824.1"/>
    </source>
</evidence>
<accession>A0A4D9DJ82</accession>
<reference evidence="1 3" key="2">
    <citation type="submission" date="2019-04" db="EMBL/GenBank/DDBJ databases">
        <title>The genome sequence of big-headed turtle.</title>
        <authorList>
            <person name="Gong S."/>
        </authorList>
    </citation>
    <scope>NUCLEOTIDE SEQUENCE [LARGE SCALE GENOMIC DNA]</scope>
    <source>
        <strain evidence="1">DO16091913</strain>
        <tissue evidence="1">Muscle</tissue>
    </source>
</reference>
<reference evidence="1 3" key="1">
    <citation type="submission" date="2019-04" db="EMBL/GenBank/DDBJ databases">
        <title>Draft genome of the big-headed turtle Platysternon megacephalum.</title>
        <authorList>
            <person name="Gong S."/>
        </authorList>
    </citation>
    <scope>NUCLEOTIDE SEQUENCE [LARGE SCALE GENOMIC DNA]</scope>
    <source>
        <strain evidence="1">DO16091913</strain>
        <tissue evidence="1">Muscle</tissue>
    </source>
</reference>
<keyword evidence="1" id="KW-0808">Transferase</keyword>
<sequence length="119" mass="13788">MAKTVRQLHFFKQCKLLCIVVQICSGTISSSIKISFLFYNYPSMLSRVTQEQTLYPQILVHGMFRIPVSLLENLQVELFLYVTKRGHKGWEVHDLSNFSLFAESFLVWSPILPPPPQKN</sequence>
<organism evidence="1 3">
    <name type="scientific">Platysternon megacephalum</name>
    <name type="common">big-headed turtle</name>
    <dbReference type="NCBI Taxonomy" id="55544"/>
    <lineage>
        <taxon>Eukaryota</taxon>
        <taxon>Metazoa</taxon>
        <taxon>Chordata</taxon>
        <taxon>Craniata</taxon>
        <taxon>Vertebrata</taxon>
        <taxon>Euteleostomi</taxon>
        <taxon>Archelosauria</taxon>
        <taxon>Testudinata</taxon>
        <taxon>Testudines</taxon>
        <taxon>Cryptodira</taxon>
        <taxon>Durocryptodira</taxon>
        <taxon>Testudinoidea</taxon>
        <taxon>Platysternidae</taxon>
        <taxon>Platysternon</taxon>
    </lineage>
</organism>
<dbReference type="Proteomes" id="UP000297703">
    <property type="component" value="Unassembled WGS sequence"/>
</dbReference>
<evidence type="ECO:0000313" key="1">
    <source>
        <dbReference type="EMBL" id="TFJ95729.1"/>
    </source>
</evidence>
<keyword evidence="3" id="KW-1185">Reference proteome</keyword>
<dbReference type="GO" id="GO:0016740">
    <property type="term" value="F:transferase activity"/>
    <property type="evidence" value="ECO:0007669"/>
    <property type="project" value="UniProtKB-KW"/>
</dbReference>